<proteinExistence type="predicted"/>
<gene>
    <name evidence="2" type="ORF">V1477_015449</name>
</gene>
<evidence type="ECO:0000313" key="3">
    <source>
        <dbReference type="Proteomes" id="UP001607303"/>
    </source>
</evidence>
<evidence type="ECO:0000256" key="1">
    <source>
        <dbReference type="SAM" id="MobiDB-lite"/>
    </source>
</evidence>
<dbReference type="Proteomes" id="UP001607303">
    <property type="component" value="Unassembled WGS sequence"/>
</dbReference>
<evidence type="ECO:0000313" key="2">
    <source>
        <dbReference type="EMBL" id="KAL2731626.1"/>
    </source>
</evidence>
<dbReference type="AlphaFoldDB" id="A0ABD2BFU7"/>
<sequence>MGEEEKEEEEEEEEEEDEDEDEDEEVEVLEVVEEGTSYTHRILSRSREFLGFDEISKFLYFPKEESKSQRISNVSSVIDCVHSRKLNSKLDVRPGRFFDVVLIKASFSA</sequence>
<name>A0ABD2BFU7_VESMC</name>
<keyword evidence="3" id="KW-1185">Reference proteome</keyword>
<feature type="region of interest" description="Disordered" evidence="1">
    <location>
        <begin position="1"/>
        <end position="26"/>
    </location>
</feature>
<comment type="caution">
    <text evidence="2">The sequence shown here is derived from an EMBL/GenBank/DDBJ whole genome shotgun (WGS) entry which is preliminary data.</text>
</comment>
<dbReference type="EMBL" id="JAYRBN010000076">
    <property type="protein sequence ID" value="KAL2731626.1"/>
    <property type="molecule type" value="Genomic_DNA"/>
</dbReference>
<accession>A0ABD2BFU7</accession>
<organism evidence="2 3">
    <name type="scientific">Vespula maculifrons</name>
    <name type="common">Eastern yellow jacket</name>
    <name type="synonym">Wasp</name>
    <dbReference type="NCBI Taxonomy" id="7453"/>
    <lineage>
        <taxon>Eukaryota</taxon>
        <taxon>Metazoa</taxon>
        <taxon>Ecdysozoa</taxon>
        <taxon>Arthropoda</taxon>
        <taxon>Hexapoda</taxon>
        <taxon>Insecta</taxon>
        <taxon>Pterygota</taxon>
        <taxon>Neoptera</taxon>
        <taxon>Endopterygota</taxon>
        <taxon>Hymenoptera</taxon>
        <taxon>Apocrita</taxon>
        <taxon>Aculeata</taxon>
        <taxon>Vespoidea</taxon>
        <taxon>Vespidae</taxon>
        <taxon>Vespinae</taxon>
        <taxon>Vespula</taxon>
    </lineage>
</organism>
<protein>
    <submittedName>
        <fullName evidence="2">Uncharacterized protein</fullName>
    </submittedName>
</protein>
<reference evidence="2 3" key="1">
    <citation type="journal article" date="2024" name="Ann. Entomol. Soc. Am.">
        <title>Genomic analyses of the southern and eastern yellowjacket wasps (Hymenoptera: Vespidae) reveal evolutionary signatures of social life.</title>
        <authorList>
            <person name="Catto M.A."/>
            <person name="Caine P.B."/>
            <person name="Orr S.E."/>
            <person name="Hunt B.G."/>
            <person name="Goodisman M.A.D."/>
        </authorList>
    </citation>
    <scope>NUCLEOTIDE SEQUENCE [LARGE SCALE GENOMIC DNA]</scope>
    <source>
        <strain evidence="2">232</strain>
        <tissue evidence="2">Head and thorax</tissue>
    </source>
</reference>